<dbReference type="EMBL" id="GL732744">
    <property type="protein sequence ID" value="EFX65451.1"/>
    <property type="molecule type" value="Genomic_DNA"/>
</dbReference>
<dbReference type="HOGENOM" id="CLU_1012867_0_0_1"/>
<dbReference type="AlphaFoldDB" id="E9HS42"/>
<organism evidence="6 7">
    <name type="scientific">Daphnia pulex</name>
    <name type="common">Water flea</name>
    <dbReference type="NCBI Taxonomy" id="6669"/>
    <lineage>
        <taxon>Eukaryota</taxon>
        <taxon>Metazoa</taxon>
        <taxon>Ecdysozoa</taxon>
        <taxon>Arthropoda</taxon>
        <taxon>Crustacea</taxon>
        <taxon>Branchiopoda</taxon>
        <taxon>Diplostraca</taxon>
        <taxon>Cladocera</taxon>
        <taxon>Anomopoda</taxon>
        <taxon>Daphniidae</taxon>
        <taxon>Daphnia</taxon>
    </lineage>
</organism>
<accession>E9HS42</accession>
<dbReference type="Proteomes" id="UP000000305">
    <property type="component" value="Unassembled WGS sequence"/>
</dbReference>
<name>E9HS42_DAPPU</name>
<dbReference type="PROSITE" id="PS50292">
    <property type="entry name" value="PEROXIDASE_3"/>
    <property type="match status" value="1"/>
</dbReference>
<dbReference type="eggNOG" id="KOG2408">
    <property type="taxonomic scope" value="Eukaryota"/>
</dbReference>
<gene>
    <name evidence="6" type="ORF">DAPPUDRAFT_333182</name>
</gene>
<dbReference type="InterPro" id="IPR037120">
    <property type="entry name" value="Haem_peroxidase_sf_animal"/>
</dbReference>
<evidence type="ECO:0000256" key="1">
    <source>
        <dbReference type="ARBA" id="ARBA00004613"/>
    </source>
</evidence>
<evidence type="ECO:0000313" key="7">
    <source>
        <dbReference type="Proteomes" id="UP000000305"/>
    </source>
</evidence>
<keyword evidence="2" id="KW-0964">Secreted</keyword>
<dbReference type="GO" id="GO:0020037">
    <property type="term" value="F:heme binding"/>
    <property type="evidence" value="ECO:0007669"/>
    <property type="project" value="InterPro"/>
</dbReference>
<dbReference type="InParanoid" id="E9HS42"/>
<keyword evidence="3" id="KW-0575">Peroxidase</keyword>
<dbReference type="PANTHER" id="PTHR11475:SF4">
    <property type="entry name" value="CHORION PEROXIDASE"/>
    <property type="match status" value="1"/>
</dbReference>
<dbReference type="KEGG" id="dpx:DAPPUDRAFT_333182"/>
<evidence type="ECO:0000313" key="6">
    <source>
        <dbReference type="EMBL" id="EFX65451.1"/>
    </source>
</evidence>
<keyword evidence="4" id="KW-0325">Glycoprotein</keyword>
<evidence type="ECO:0000256" key="2">
    <source>
        <dbReference type="ARBA" id="ARBA00022525"/>
    </source>
</evidence>
<dbReference type="OrthoDB" id="6380773at2759"/>
<keyword evidence="7" id="KW-1185">Reference proteome</keyword>
<evidence type="ECO:0008006" key="8">
    <source>
        <dbReference type="Google" id="ProtNLM"/>
    </source>
</evidence>
<dbReference type="InterPro" id="IPR010255">
    <property type="entry name" value="Haem_peroxidase_sf"/>
</dbReference>
<dbReference type="InterPro" id="IPR019791">
    <property type="entry name" value="Haem_peroxidase_animal"/>
</dbReference>
<evidence type="ECO:0000256" key="3">
    <source>
        <dbReference type="ARBA" id="ARBA00022559"/>
    </source>
</evidence>
<comment type="subcellular location">
    <subcellularLocation>
        <location evidence="1">Secreted</location>
    </subcellularLocation>
</comment>
<dbReference type="SUPFAM" id="SSF48113">
    <property type="entry name" value="Heme-dependent peroxidases"/>
    <property type="match status" value="1"/>
</dbReference>
<keyword evidence="5" id="KW-0732">Signal</keyword>
<feature type="chain" id="PRO_5003238519" description="Peroxidase" evidence="5">
    <location>
        <begin position="26"/>
        <end position="275"/>
    </location>
</feature>
<dbReference type="GO" id="GO:0004601">
    <property type="term" value="F:peroxidase activity"/>
    <property type="evidence" value="ECO:0007669"/>
    <property type="project" value="UniProtKB-KW"/>
</dbReference>
<keyword evidence="3" id="KW-0560">Oxidoreductase</keyword>
<protein>
    <recommendedName>
        <fullName evidence="8">Peroxidase</fullName>
    </recommendedName>
</protein>
<reference evidence="6 7" key="1">
    <citation type="journal article" date="2011" name="Science">
        <title>The ecoresponsive genome of Daphnia pulex.</title>
        <authorList>
            <person name="Colbourne J.K."/>
            <person name="Pfrender M.E."/>
            <person name="Gilbert D."/>
            <person name="Thomas W.K."/>
            <person name="Tucker A."/>
            <person name="Oakley T.H."/>
            <person name="Tokishita S."/>
            <person name="Aerts A."/>
            <person name="Arnold G.J."/>
            <person name="Basu M.K."/>
            <person name="Bauer D.J."/>
            <person name="Caceres C.E."/>
            <person name="Carmel L."/>
            <person name="Casola C."/>
            <person name="Choi J.H."/>
            <person name="Detter J.C."/>
            <person name="Dong Q."/>
            <person name="Dusheyko S."/>
            <person name="Eads B.D."/>
            <person name="Frohlich T."/>
            <person name="Geiler-Samerotte K.A."/>
            <person name="Gerlach D."/>
            <person name="Hatcher P."/>
            <person name="Jogdeo S."/>
            <person name="Krijgsveld J."/>
            <person name="Kriventseva E.V."/>
            <person name="Kultz D."/>
            <person name="Laforsch C."/>
            <person name="Lindquist E."/>
            <person name="Lopez J."/>
            <person name="Manak J.R."/>
            <person name="Muller J."/>
            <person name="Pangilinan J."/>
            <person name="Patwardhan R.P."/>
            <person name="Pitluck S."/>
            <person name="Pritham E.J."/>
            <person name="Rechtsteiner A."/>
            <person name="Rho M."/>
            <person name="Rogozin I.B."/>
            <person name="Sakarya O."/>
            <person name="Salamov A."/>
            <person name="Schaack S."/>
            <person name="Shapiro H."/>
            <person name="Shiga Y."/>
            <person name="Skalitzky C."/>
            <person name="Smith Z."/>
            <person name="Souvorov A."/>
            <person name="Sung W."/>
            <person name="Tang Z."/>
            <person name="Tsuchiya D."/>
            <person name="Tu H."/>
            <person name="Vos H."/>
            <person name="Wang M."/>
            <person name="Wolf Y.I."/>
            <person name="Yamagata H."/>
            <person name="Yamada T."/>
            <person name="Ye Y."/>
            <person name="Shaw J.R."/>
            <person name="Andrews J."/>
            <person name="Crease T.J."/>
            <person name="Tang H."/>
            <person name="Lucas S.M."/>
            <person name="Robertson H.M."/>
            <person name="Bork P."/>
            <person name="Koonin E.V."/>
            <person name="Zdobnov E.M."/>
            <person name="Grigoriev I.V."/>
            <person name="Lynch M."/>
            <person name="Boore J.L."/>
        </authorList>
    </citation>
    <scope>NUCLEOTIDE SEQUENCE [LARGE SCALE GENOMIC DNA]</scope>
</reference>
<dbReference type="PhylomeDB" id="E9HS42"/>
<dbReference type="PANTHER" id="PTHR11475">
    <property type="entry name" value="OXIDASE/PEROXIDASE"/>
    <property type="match status" value="1"/>
</dbReference>
<dbReference type="GO" id="GO:0005576">
    <property type="term" value="C:extracellular region"/>
    <property type="evidence" value="ECO:0007669"/>
    <property type="project" value="UniProtKB-SubCell"/>
</dbReference>
<sequence length="275" mass="30720">MSGFFYFNVPILVGLFCLLMPDVSAFLIEDDLLASLVKRFESEASQRSTEEIHIPEDELTEALRIGRKYVEQWEKLENQISKEVRKTEENHGTTNVEEKNMSYPCRHASKPHDPEVAAESKEAAVYLVARKYLSDKLGIPAEKIGDFGQTKNFRNGADDRQTCDATSKFRNIDGTCNNLTVSSYGKSGSIFSRLIVNSNEGYGDGIGAIRTSKLTKNPLPSPRSISTAVLVNDSVPNPAVTLLAMQWGQFLDHDLTLTPTFKNSKDIENKYQDSK</sequence>
<evidence type="ECO:0000256" key="5">
    <source>
        <dbReference type="SAM" id="SignalP"/>
    </source>
</evidence>
<dbReference type="GO" id="GO:0006979">
    <property type="term" value="P:response to oxidative stress"/>
    <property type="evidence" value="ECO:0007669"/>
    <property type="project" value="InterPro"/>
</dbReference>
<proteinExistence type="predicted"/>
<feature type="signal peptide" evidence="5">
    <location>
        <begin position="1"/>
        <end position="25"/>
    </location>
</feature>
<dbReference type="Gene3D" id="1.10.640.10">
    <property type="entry name" value="Haem peroxidase domain superfamily, animal type"/>
    <property type="match status" value="1"/>
</dbReference>
<evidence type="ECO:0000256" key="4">
    <source>
        <dbReference type="ARBA" id="ARBA00023180"/>
    </source>
</evidence>
<dbReference type="Pfam" id="PF03098">
    <property type="entry name" value="An_peroxidase"/>
    <property type="match status" value="1"/>
</dbReference>
<dbReference type="FunFam" id="1.10.640.10:FF:000034">
    <property type="entry name" value="Uncharacterized protein (Fragment)"/>
    <property type="match status" value="1"/>
</dbReference>